<dbReference type="EMBL" id="NWUJ01000001">
    <property type="protein sequence ID" value="PFH38256.1"/>
    <property type="molecule type" value="Genomic_DNA"/>
</dbReference>
<feature type="region of interest" description="Disordered" evidence="2">
    <location>
        <begin position="1370"/>
        <end position="1530"/>
    </location>
</feature>
<feature type="region of interest" description="Disordered" evidence="2">
    <location>
        <begin position="2828"/>
        <end position="2878"/>
    </location>
</feature>
<accession>A0A2A9MPH7</accession>
<feature type="compositionally biased region" description="Basic and acidic residues" evidence="2">
    <location>
        <begin position="2700"/>
        <end position="2716"/>
    </location>
</feature>
<name>A0A2A9MPH7_BESBE</name>
<feature type="compositionally biased region" description="Basic and acidic residues" evidence="2">
    <location>
        <begin position="2844"/>
        <end position="2856"/>
    </location>
</feature>
<evidence type="ECO:0000313" key="3">
    <source>
        <dbReference type="EMBL" id="PFH38256.1"/>
    </source>
</evidence>
<feature type="compositionally biased region" description="Basic and acidic residues" evidence="2">
    <location>
        <begin position="1295"/>
        <end position="1306"/>
    </location>
</feature>
<feature type="region of interest" description="Disordered" evidence="2">
    <location>
        <begin position="920"/>
        <end position="955"/>
    </location>
</feature>
<dbReference type="GeneID" id="40305660"/>
<feature type="compositionally biased region" description="Polar residues" evidence="2">
    <location>
        <begin position="1665"/>
        <end position="1680"/>
    </location>
</feature>
<feature type="compositionally biased region" description="Acidic residues" evidence="2">
    <location>
        <begin position="340"/>
        <end position="361"/>
    </location>
</feature>
<feature type="compositionally biased region" description="Basic and acidic residues" evidence="2">
    <location>
        <begin position="139"/>
        <end position="155"/>
    </location>
</feature>
<feature type="region of interest" description="Disordered" evidence="2">
    <location>
        <begin position="202"/>
        <end position="238"/>
    </location>
</feature>
<feature type="compositionally biased region" description="Polar residues" evidence="2">
    <location>
        <begin position="1136"/>
        <end position="1153"/>
    </location>
</feature>
<organism evidence="3 4">
    <name type="scientific">Besnoitia besnoiti</name>
    <name type="common">Apicomplexan protozoan</name>
    <dbReference type="NCBI Taxonomy" id="94643"/>
    <lineage>
        <taxon>Eukaryota</taxon>
        <taxon>Sar</taxon>
        <taxon>Alveolata</taxon>
        <taxon>Apicomplexa</taxon>
        <taxon>Conoidasida</taxon>
        <taxon>Coccidia</taxon>
        <taxon>Eucoccidiorida</taxon>
        <taxon>Eimeriorina</taxon>
        <taxon>Sarcocystidae</taxon>
        <taxon>Besnoitia</taxon>
    </lineage>
</organism>
<feature type="compositionally biased region" description="Basic and acidic residues" evidence="2">
    <location>
        <begin position="569"/>
        <end position="594"/>
    </location>
</feature>
<dbReference type="PANTHER" id="PTHR23159">
    <property type="entry name" value="CENTROSOMAL PROTEIN 2"/>
    <property type="match status" value="1"/>
</dbReference>
<proteinExistence type="predicted"/>
<feature type="region of interest" description="Disordered" evidence="2">
    <location>
        <begin position="1"/>
        <end position="179"/>
    </location>
</feature>
<feature type="region of interest" description="Disordered" evidence="2">
    <location>
        <begin position="2271"/>
        <end position="2302"/>
    </location>
</feature>
<feature type="compositionally biased region" description="Basic and acidic residues" evidence="2">
    <location>
        <begin position="733"/>
        <end position="755"/>
    </location>
</feature>
<feature type="compositionally biased region" description="Acidic residues" evidence="2">
    <location>
        <begin position="510"/>
        <end position="519"/>
    </location>
</feature>
<sequence>MGSSEPLAYMPAGSLGGDGPGPAFGRVSQTLSAAGEGRSPSSPFQNSSLSLPPQPPSPFLSPLPSLGSSPPSTPFRRWAATSPEAELERAASHHQAGIEPAAGRDARADAADVSPRSLLPASAAASLPIASDPGLAREPGAERHARSSVTARDDEQASQSRNSFSLPPVVPESPFSKVGSSSLSLLPKKKFFQPPIRPCATSPFASAASGPAPAPGGEEGGPTSGALPPPRGASSPFRVAHFASSPTSFYGPHGTPGRGPLLLSELDTPFDLVRMNKGTIFLAGKHAKTAFQPGPSPLEEIAETNRELVASQDTHAPPPVTGEVLSKSHAQAAPLQREETLEEAEGDEEGDALGGAEDGDGEGAFSDPSAAAAEAQETRGRGGRQNEEGDLGLSTPQHSPTRTDLAEAAAASQAPEEGAREEERIDRRGRLAFDSSHAYTPALSVGRPAVEHGGALRQHFSLGNRESARGFQAARDGATDPAGEGDGGPGADGPSGERQRAAARGFDLAGSDETEEAGSVEEAGALRLFSPTSAAEQEILRSQKLLQKAERMLRASTPINFERSGVDGGGRRSVSERRDDFAASPDAPRRQGEREGLGLSLAYCARAPSNLPPGVRTPREGSPPRAETVALLSERRPSRENASTSLRNGVEAAEGENGVEHACEAAEFHKSFGLSSSFLDSSRHKPDAIIRPSSEGGGGGLPLIEEEENLFAGEQKRSRGNPLLGSWLLSHPEIEQRERETHSEEGDPEDRRPDETPQISTSTREGAGPRGAQPPREQPKRGTTAGSASSSSAPCGPKSAAQRGHLWASSAETLFRASRRQFLHESDLASGHWQPAPDGRAPFFLSVDSRLAHLYAEDAHSHAVLGRVPSAMLAAAHPSEAPQGTEASAASSQLFSASGFVLPPPRGLVDGRPNAVERTGAQGALLPHREEDFRLRQEGKSESPDARLQPRRRAGAPGVTWNVETGFALKSSSIWHQGPAGGRSAATRPGHGELEELHEEERHDEDSFMGGGSDAHLPAAARSPVSSVSPSSLAQSFFQGQGVPYEELQLPHGALERRSGEEDEAVRGRFPLYASSPGRLHLVHLPADAPALSRGLYASVPASASGSSLAAGGFKSDGYGGIGGHSRLRPFAFGQAPSSPFSPPQTSDASATPSALRHHQGLLAQQFGASPAAGPFFRQAPFAQSPHRGVRAGDNQLAFTADFGSPAITDAENTPSPLSFRSVSSKSMSSSPSSLYYRGGLGSRGHFSFSFSPGRARAERRREAESHVRATASPERDPDAGTAGSAPYRPPQTDADGRGPRGDARTLHGVPLESRGDFARFKAGHLPSHRGAEDSSSFHGRAARTSAAERAACEALLGFVREGAAPQDAAGLLPPHSSFASSRREAAPGDLAADGEADPPDAHAKDVRKFASAHRSQRESARDEAKENMSNGSCARNETFPQRPEAAGARVQPDEGPDAATQWVGRLDTERETCELAARFNEGKPHATATGHRGHPPLSSSSSSAFAQGDDLRARASGRGPGDAADGRAESWRDVAYRHETLPEAQAFEEKEGAEHYRRRGQATHLYFEERATASPHERAGYLGEEPSHEARGHLGIPRGPARRSPDTQGWEDKDRGRITRGERDASVYADARELGTLRVEFTHRERGAPQAQEAESGAPHYGLPSSTADSDQVYGQQMRESGLLVDRASPAEERRKTQAREVARWAARPANPFEQSLQALHEDFAFDRVAQASPAARLAPSSPRASPDAASPVADSGGDGRKAAARRHAECGGNDFPAPTGLTPGLAAAEGTSEGLPPSAEMRGNVQFLVAPPAVAAADSACEPERRETDEEEDVVQALLPMVECVNAELLAAGFETLEESGVPVTALARPPAGSGGAGQEEMGSGEAAALSRGNLYAESSAEEGTGRRRGEPARGETGGEEGGVARAEAYFESPRLAGGGEDMQEQHSRASERNAEIAPLARPPAPRKYTTTDDAYIQADVYVHRVLEAMTDKLHEVLAAYRTRGERMGELRREAAVAAGLAAKCNGLKEEKEDLEKQLAALRSHVAELEREKAQLSATISQQKGFASRAQEAERACQILRGQVKLQKTQLRQRELEKTRVAERLDAVLREDQTREARARRTLQTLAGLRSPSSASVSPRRDRGWEKVAAGPFIKPSEKSLAQVARYYEGKLKALQRENAGLANALQVSAQTLETERAEREQTHPWAADGDVAAERKAREGFPTESHMHFSTVRTPPATLQRLAELRRARRGGGAALAAVSGAIPSLLPADGDAQGDDASPFAFSSPASRREGDNEETRTRECTLASMTGRRREKVEMDALASQRRSRSLAASCVTQSERDSGAERRKRFSLSCCSDSRSRRTDVLGTRSACLTEAELSNAAAVAKLRDEKIRLEARLEQLQRAAEEMQQRLRMRTSELESRLEEVEADLAARPTREAHMQLQQQLLELQDELNPKKQESWRCADPRSLMRRDRLKQKLHASAAEMDRDDNAALLETCCVTVNCHRPELLPAVLKRLTAATVDKLPALERFVEFVALVAAAKLPSAAEADIILSSLLAMNLARHAHRNYLQLRQSLAHALHQRAASSLCVASSPALQEGRGWRALSPLAEQLEAMERVHTRQFQRLQQTHLSRVSQHAIGHERERRVRETLALLRAQHNDAVTLFQAAAQEEVLALRDLVSAASRPAIADSPAGPAADARDGERSSLRGDRERDQTARELVEVLQRRLQFRTSEECAAKVQRALGRVDALTSFFRVLCGVLHIPTAVATFAQVEAAVSTLIEESRQQQVLLEEQQKYLLRQHNLLLSLQHSSAYAPALPTICEAKAEEEEEDARSPVQVAQPRDREAQQERGDEPAATGRAADAGKDKPEERERIRVKDRTAAAVATVEALQRLLKVDRVTLILPKLSEILVRVQRLTNAPPLSPQCAEDS</sequence>
<feature type="compositionally biased region" description="Basic and acidic residues" evidence="2">
    <location>
        <begin position="1690"/>
        <end position="1704"/>
    </location>
</feature>
<feature type="compositionally biased region" description="Basic and acidic residues" evidence="2">
    <location>
        <begin position="2865"/>
        <end position="2878"/>
    </location>
</feature>
<feature type="compositionally biased region" description="Polar residues" evidence="2">
    <location>
        <begin position="1428"/>
        <end position="1440"/>
    </location>
</feature>
<feature type="compositionally biased region" description="Basic and acidic residues" evidence="2">
    <location>
        <begin position="376"/>
        <end position="387"/>
    </location>
</feature>
<feature type="region of interest" description="Disordered" evidence="2">
    <location>
        <begin position="996"/>
        <end position="1030"/>
    </location>
</feature>
<feature type="region of interest" description="Disordered" evidence="2">
    <location>
        <begin position="1587"/>
        <end position="1711"/>
    </location>
</feature>
<feature type="region of interest" description="Disordered" evidence="2">
    <location>
        <begin position="1736"/>
        <end position="1797"/>
    </location>
</feature>
<feature type="compositionally biased region" description="Basic and acidic residues" evidence="2">
    <location>
        <begin position="1946"/>
        <end position="1957"/>
    </location>
</feature>
<keyword evidence="1" id="KW-0175">Coiled coil</keyword>
<dbReference type="VEuPathDB" id="ToxoDB:BESB_005970"/>
<evidence type="ECO:0000256" key="2">
    <source>
        <dbReference type="SAM" id="MobiDB-lite"/>
    </source>
</evidence>
<protein>
    <submittedName>
        <fullName evidence="3">Uncharacterized protein</fullName>
    </submittedName>
</protein>
<feature type="compositionally biased region" description="Basic and acidic residues" evidence="2">
    <location>
        <begin position="1611"/>
        <end position="1648"/>
    </location>
</feature>
<feature type="compositionally biased region" description="Pro residues" evidence="2">
    <location>
        <begin position="52"/>
        <end position="61"/>
    </location>
</feature>
<feature type="compositionally biased region" description="Low complexity" evidence="2">
    <location>
        <begin position="785"/>
        <end position="801"/>
    </location>
</feature>
<feature type="region of interest" description="Disordered" evidence="2">
    <location>
        <begin position="608"/>
        <end position="654"/>
    </location>
</feature>
<feature type="compositionally biased region" description="Low complexity" evidence="2">
    <location>
        <begin position="1218"/>
        <end position="1234"/>
    </location>
</feature>
<feature type="compositionally biased region" description="Basic and acidic residues" evidence="2">
    <location>
        <begin position="1759"/>
        <end position="1771"/>
    </location>
</feature>
<feature type="region of interest" description="Disordered" evidence="2">
    <location>
        <begin position="1206"/>
        <end position="1234"/>
    </location>
</feature>
<feature type="region of interest" description="Disordered" evidence="2">
    <location>
        <begin position="467"/>
        <end position="523"/>
    </location>
</feature>
<dbReference type="OrthoDB" id="332080at2759"/>
<feature type="compositionally biased region" description="Low complexity" evidence="2">
    <location>
        <begin position="39"/>
        <end position="51"/>
    </location>
</feature>
<dbReference type="Proteomes" id="UP000224006">
    <property type="component" value="Chromosome I"/>
</dbReference>
<feature type="compositionally biased region" description="Basic and acidic residues" evidence="2">
    <location>
        <begin position="2291"/>
        <end position="2302"/>
    </location>
</feature>
<feature type="compositionally biased region" description="Low complexity" evidence="2">
    <location>
        <begin position="1515"/>
        <end position="1524"/>
    </location>
</feature>
<feature type="region of interest" description="Disordered" evidence="2">
    <location>
        <begin position="560"/>
        <end position="594"/>
    </location>
</feature>
<feature type="compositionally biased region" description="Low complexity" evidence="2">
    <location>
        <begin position="2281"/>
        <end position="2290"/>
    </location>
</feature>
<dbReference type="PANTHER" id="PTHR23159:SF60">
    <property type="entry name" value="SPINDLE ASSEMBLY ABNORMAL PROTEIN 4"/>
    <property type="match status" value="1"/>
</dbReference>
<feature type="coiled-coil region" evidence="1">
    <location>
        <begin position="2386"/>
        <end position="2461"/>
    </location>
</feature>
<feature type="compositionally biased region" description="Gly residues" evidence="2">
    <location>
        <begin position="484"/>
        <end position="493"/>
    </location>
</feature>
<reference evidence="3 4" key="1">
    <citation type="submission" date="2017-09" db="EMBL/GenBank/DDBJ databases">
        <title>Genome sequencing of Besnoitia besnoiti strain Bb-Ger1.</title>
        <authorList>
            <person name="Schares G."/>
            <person name="Venepally P."/>
            <person name="Lorenzi H.A."/>
        </authorList>
    </citation>
    <scope>NUCLEOTIDE SEQUENCE [LARGE SCALE GENOMIC DNA]</scope>
    <source>
        <strain evidence="3 4">Bb-Ger1</strain>
    </source>
</reference>
<feature type="compositionally biased region" description="Basic and acidic residues" evidence="2">
    <location>
        <begin position="1416"/>
        <end position="1427"/>
    </location>
</feature>
<gene>
    <name evidence="3" type="ORF">BESB_005970</name>
</gene>
<evidence type="ECO:0000313" key="4">
    <source>
        <dbReference type="Proteomes" id="UP000224006"/>
    </source>
</evidence>
<feature type="compositionally biased region" description="Basic and acidic residues" evidence="2">
    <location>
        <begin position="996"/>
        <end position="1006"/>
    </location>
</feature>
<feature type="region of interest" description="Disordered" evidence="2">
    <location>
        <begin position="733"/>
        <end position="804"/>
    </location>
</feature>
<feature type="region of interest" description="Disordered" evidence="2">
    <location>
        <begin position="679"/>
        <end position="703"/>
    </location>
</feature>
<feature type="compositionally biased region" description="Low complexity" evidence="2">
    <location>
        <begin position="202"/>
        <end position="211"/>
    </location>
</feature>
<feature type="compositionally biased region" description="Low complexity" evidence="2">
    <location>
        <begin position="406"/>
        <end position="416"/>
    </location>
</feature>
<feature type="coiled-coil region" evidence="1">
    <location>
        <begin position="2020"/>
        <end position="2061"/>
    </location>
</feature>
<feature type="compositionally biased region" description="Basic and acidic residues" evidence="2">
    <location>
        <begin position="1400"/>
        <end position="1409"/>
    </location>
</feature>
<feature type="compositionally biased region" description="Basic and acidic residues" evidence="2">
    <location>
        <begin position="1258"/>
        <end position="1279"/>
    </location>
</feature>
<evidence type="ECO:0000256" key="1">
    <source>
        <dbReference type="SAM" id="Coils"/>
    </source>
</evidence>
<feature type="compositionally biased region" description="Low complexity" evidence="2">
    <location>
        <begin position="111"/>
        <end position="131"/>
    </location>
</feature>
<dbReference type="KEGG" id="bbes:BESB_005970"/>
<feature type="compositionally biased region" description="Low complexity" evidence="2">
    <location>
        <begin position="1736"/>
        <end position="1757"/>
    </location>
</feature>
<keyword evidence="4" id="KW-1185">Reference proteome</keyword>
<dbReference type="RefSeq" id="XP_029222265.1">
    <property type="nucleotide sequence ID" value="XM_029359352.1"/>
</dbReference>
<comment type="caution">
    <text evidence="3">The sequence shown here is derived from an EMBL/GenBank/DDBJ whole genome shotgun (WGS) entry which is preliminary data.</text>
</comment>
<feature type="region of interest" description="Disordered" evidence="2">
    <location>
        <begin position="1258"/>
        <end position="1316"/>
    </location>
</feature>
<feature type="region of interest" description="Disordered" evidence="2">
    <location>
        <begin position="1869"/>
        <end position="1971"/>
    </location>
</feature>
<feature type="region of interest" description="Disordered" evidence="2">
    <location>
        <begin position="1133"/>
        <end position="1156"/>
    </location>
</feature>
<feature type="region of interest" description="Disordered" evidence="2">
    <location>
        <begin position="313"/>
        <end position="425"/>
    </location>
</feature>
<feature type="compositionally biased region" description="Basic and acidic residues" evidence="2">
    <location>
        <begin position="1906"/>
        <end position="1916"/>
    </location>
</feature>
<feature type="compositionally biased region" description="Basic and acidic residues" evidence="2">
    <location>
        <begin position="927"/>
        <end position="945"/>
    </location>
</feature>
<feature type="region of interest" description="Disordered" evidence="2">
    <location>
        <begin position="2689"/>
        <end position="2716"/>
    </location>
</feature>